<sequence>MKVSTIMSLLDAKCFTKFQLDDEIESAFACDLMSDVLAYVNQDILLITGLAHVQTLRTAEMLDIKYIVFVRGKQPNQEMIELAKHHHMILLGTHLTMYEASGILYQEGLVGLQV</sequence>
<evidence type="ECO:0000313" key="1">
    <source>
        <dbReference type="EMBL" id="MTK20363.1"/>
    </source>
</evidence>
<dbReference type="OrthoDB" id="9800390at2"/>
<dbReference type="Proteomes" id="UP000487649">
    <property type="component" value="Unassembled WGS sequence"/>
</dbReference>
<dbReference type="Gene3D" id="3.40.1390.20">
    <property type="entry name" value="HprK N-terminal domain-like"/>
    <property type="match status" value="1"/>
</dbReference>
<comment type="caution">
    <text evidence="1">The sequence shown here is derived from an EMBL/GenBank/DDBJ whole genome shotgun (WGS) entry which is preliminary data.</text>
</comment>
<dbReference type="SUPFAM" id="SSF75138">
    <property type="entry name" value="HprK N-terminal domain-like"/>
    <property type="match status" value="1"/>
</dbReference>
<dbReference type="RefSeq" id="WP_006785689.1">
    <property type="nucleotide sequence ID" value="NZ_CABJBH010000007.1"/>
</dbReference>
<gene>
    <name evidence="1" type="ORF">GMA92_02775</name>
</gene>
<reference evidence="1 2" key="1">
    <citation type="journal article" date="2019" name="Nat. Med.">
        <title>A library of human gut bacterial isolates paired with longitudinal multiomics data enables mechanistic microbiome research.</title>
        <authorList>
            <person name="Poyet M."/>
            <person name="Groussin M."/>
            <person name="Gibbons S.M."/>
            <person name="Avila-Pacheco J."/>
            <person name="Jiang X."/>
            <person name="Kearney S.M."/>
            <person name="Perrotta A.R."/>
            <person name="Berdy B."/>
            <person name="Zhao S."/>
            <person name="Lieberman T.D."/>
            <person name="Swanson P.K."/>
            <person name="Smith M."/>
            <person name="Roesemann S."/>
            <person name="Alexander J.E."/>
            <person name="Rich S.A."/>
            <person name="Livny J."/>
            <person name="Vlamakis H."/>
            <person name="Clish C."/>
            <person name="Bullock K."/>
            <person name="Deik A."/>
            <person name="Scott J."/>
            <person name="Pierce K.A."/>
            <person name="Xavier R.J."/>
            <person name="Alm E.J."/>
        </authorList>
    </citation>
    <scope>NUCLEOTIDE SEQUENCE [LARGE SCALE GENOMIC DNA]</scope>
    <source>
        <strain evidence="1 2">BIOML-A198</strain>
    </source>
</reference>
<accession>A0A173T612</accession>
<dbReference type="InterPro" id="IPR028979">
    <property type="entry name" value="Ser_kin/Pase_Hpr-like_N_sf"/>
</dbReference>
<name>A0A173T612_9FIRM</name>
<dbReference type="AlphaFoldDB" id="A0A173T612"/>
<protein>
    <submittedName>
        <fullName evidence="1">Transcriptional regulator</fullName>
    </submittedName>
</protein>
<evidence type="ECO:0000313" key="2">
    <source>
        <dbReference type="Proteomes" id="UP000487649"/>
    </source>
</evidence>
<proteinExistence type="predicted"/>
<dbReference type="GeneID" id="60059097"/>
<organism evidence="1 2">
    <name type="scientific">Turicibacter sanguinis</name>
    <dbReference type="NCBI Taxonomy" id="154288"/>
    <lineage>
        <taxon>Bacteria</taxon>
        <taxon>Bacillati</taxon>
        <taxon>Bacillota</taxon>
        <taxon>Erysipelotrichia</taxon>
        <taxon>Erysipelotrichales</taxon>
        <taxon>Turicibacteraceae</taxon>
        <taxon>Turicibacter</taxon>
    </lineage>
</organism>
<dbReference type="EMBL" id="WMQE01000004">
    <property type="protein sequence ID" value="MTK20363.1"/>
    <property type="molecule type" value="Genomic_DNA"/>
</dbReference>